<dbReference type="InterPro" id="IPR034457">
    <property type="entry name" value="Organic_radical-activating"/>
</dbReference>
<evidence type="ECO:0000256" key="4">
    <source>
        <dbReference type="ARBA" id="ARBA00022723"/>
    </source>
</evidence>
<evidence type="ECO:0000256" key="3">
    <source>
        <dbReference type="ARBA" id="ARBA00022691"/>
    </source>
</evidence>
<keyword evidence="3" id="KW-0949">S-adenosyl-L-methionine</keyword>
<dbReference type="Pfam" id="PF04055">
    <property type="entry name" value="Radical_SAM"/>
    <property type="match status" value="1"/>
</dbReference>
<evidence type="ECO:0000313" key="9">
    <source>
        <dbReference type="Proteomes" id="UP000228528"/>
    </source>
</evidence>
<protein>
    <submittedName>
        <fullName evidence="8">Anaerobic ribonucleoside-triphosphate reductase activating protein</fullName>
    </submittedName>
</protein>
<dbReference type="InterPro" id="IPR012840">
    <property type="entry name" value="NrdG2"/>
</dbReference>
<dbReference type="PANTHER" id="PTHR30352">
    <property type="entry name" value="PYRUVATE FORMATE-LYASE-ACTIVATING ENZYME"/>
    <property type="match status" value="1"/>
</dbReference>
<organism evidence="8 9">
    <name type="scientific">Candidatus Magasanikbacteria bacterium CG10_big_fil_rev_8_21_14_0_10_38_6</name>
    <dbReference type="NCBI Taxonomy" id="1974647"/>
    <lineage>
        <taxon>Bacteria</taxon>
        <taxon>Candidatus Magasanikiibacteriota</taxon>
    </lineage>
</organism>
<keyword evidence="6" id="KW-0411">Iron-sulfur</keyword>
<dbReference type="AlphaFoldDB" id="A0A2M6NZT6"/>
<keyword evidence="4" id="KW-0479">Metal-binding</keyword>
<dbReference type="SFLD" id="SFLDG01094">
    <property type="entry name" value="Uncharacterised_Radical_SAM_Su"/>
    <property type="match status" value="1"/>
</dbReference>
<sequence>MVISGVQPFTLLDFPEKTACIIFTAGCNFRCGYCHNPEFVLPEKIQQIKTSFIDEETIYSFLQKRKGLLDGVVISGGEPTMMGDLPAFIRNIKELGFLVKLDTNGNRPLVLQHLLDEGLLDYVAMDVKTSLVNYADLVGDCVRL</sequence>
<evidence type="ECO:0000256" key="5">
    <source>
        <dbReference type="ARBA" id="ARBA00023004"/>
    </source>
</evidence>
<dbReference type="GO" id="GO:0051539">
    <property type="term" value="F:4 iron, 4 sulfur cluster binding"/>
    <property type="evidence" value="ECO:0007669"/>
    <property type="project" value="UniProtKB-KW"/>
</dbReference>
<dbReference type="InterPro" id="IPR007197">
    <property type="entry name" value="rSAM"/>
</dbReference>
<evidence type="ECO:0000313" key="8">
    <source>
        <dbReference type="EMBL" id="PIR76985.1"/>
    </source>
</evidence>
<comment type="caution">
    <text evidence="8">The sequence shown here is derived from an EMBL/GenBank/DDBJ whole genome shotgun (WGS) entry which is preliminary data.</text>
</comment>
<proteinExistence type="predicted"/>
<dbReference type="EMBL" id="PFBW01000207">
    <property type="protein sequence ID" value="PIR76985.1"/>
    <property type="molecule type" value="Genomic_DNA"/>
</dbReference>
<keyword evidence="5" id="KW-0408">Iron</keyword>
<evidence type="ECO:0000259" key="7">
    <source>
        <dbReference type="PROSITE" id="PS51918"/>
    </source>
</evidence>
<dbReference type="SUPFAM" id="SSF102114">
    <property type="entry name" value="Radical SAM enzymes"/>
    <property type="match status" value="1"/>
</dbReference>
<dbReference type="Gene3D" id="3.20.20.70">
    <property type="entry name" value="Aldolase class I"/>
    <property type="match status" value="1"/>
</dbReference>
<gene>
    <name evidence="8" type="ORF">COU30_04980</name>
</gene>
<comment type="cofactor">
    <cofactor evidence="1">
        <name>[4Fe-4S] cluster</name>
        <dbReference type="ChEBI" id="CHEBI:49883"/>
    </cofactor>
</comment>
<keyword evidence="2" id="KW-0004">4Fe-4S</keyword>
<evidence type="ECO:0000256" key="1">
    <source>
        <dbReference type="ARBA" id="ARBA00001966"/>
    </source>
</evidence>
<dbReference type="NCBIfam" id="TIGR02495">
    <property type="entry name" value="NrdG2"/>
    <property type="match status" value="1"/>
</dbReference>
<dbReference type="Proteomes" id="UP000228528">
    <property type="component" value="Unassembled WGS sequence"/>
</dbReference>
<dbReference type="CDD" id="cd01335">
    <property type="entry name" value="Radical_SAM"/>
    <property type="match status" value="1"/>
</dbReference>
<evidence type="ECO:0000256" key="6">
    <source>
        <dbReference type="ARBA" id="ARBA00023014"/>
    </source>
</evidence>
<dbReference type="GO" id="GO:0046872">
    <property type="term" value="F:metal ion binding"/>
    <property type="evidence" value="ECO:0007669"/>
    <property type="project" value="UniProtKB-KW"/>
</dbReference>
<name>A0A2M6NZT6_9BACT</name>
<dbReference type="GO" id="GO:0003824">
    <property type="term" value="F:catalytic activity"/>
    <property type="evidence" value="ECO:0007669"/>
    <property type="project" value="InterPro"/>
</dbReference>
<dbReference type="PANTHER" id="PTHR30352:SF13">
    <property type="entry name" value="GLYCYL-RADICAL ENZYME ACTIVATING ENZYME YJJW-RELATED"/>
    <property type="match status" value="1"/>
</dbReference>
<dbReference type="InterPro" id="IPR013785">
    <property type="entry name" value="Aldolase_TIM"/>
</dbReference>
<evidence type="ECO:0000256" key="2">
    <source>
        <dbReference type="ARBA" id="ARBA00022485"/>
    </source>
</evidence>
<dbReference type="PROSITE" id="PS51918">
    <property type="entry name" value="RADICAL_SAM"/>
    <property type="match status" value="1"/>
</dbReference>
<feature type="non-terminal residue" evidence="8">
    <location>
        <position position="144"/>
    </location>
</feature>
<accession>A0A2M6NZT6</accession>
<dbReference type="InterPro" id="IPR058240">
    <property type="entry name" value="rSAM_sf"/>
</dbReference>
<dbReference type="SFLD" id="SFLDS00029">
    <property type="entry name" value="Radical_SAM"/>
    <property type="match status" value="1"/>
</dbReference>
<reference evidence="9" key="1">
    <citation type="submission" date="2017-09" db="EMBL/GenBank/DDBJ databases">
        <title>Depth-based differentiation of microbial function through sediment-hosted aquifers and enrichment of novel symbionts in the deep terrestrial subsurface.</title>
        <authorList>
            <person name="Probst A.J."/>
            <person name="Ladd B."/>
            <person name="Jarett J.K."/>
            <person name="Geller-Mcgrath D.E."/>
            <person name="Sieber C.M.K."/>
            <person name="Emerson J.B."/>
            <person name="Anantharaman K."/>
            <person name="Thomas B.C."/>
            <person name="Malmstrom R."/>
            <person name="Stieglmeier M."/>
            <person name="Klingl A."/>
            <person name="Woyke T."/>
            <person name="Ryan C.M."/>
            <person name="Banfield J.F."/>
        </authorList>
    </citation>
    <scope>NUCLEOTIDE SEQUENCE [LARGE SCALE GENOMIC DNA]</scope>
</reference>
<feature type="domain" description="Radical SAM core" evidence="7">
    <location>
        <begin position="13"/>
        <end position="144"/>
    </location>
</feature>